<dbReference type="EMBL" id="CP048914">
    <property type="protein sequence ID" value="QMS84385.1"/>
    <property type="molecule type" value="Genomic_DNA"/>
</dbReference>
<organism evidence="2 3">
    <name type="scientific">Candidatus Xianfuyuplasma coldseepsis</name>
    <dbReference type="NCBI Taxonomy" id="2782163"/>
    <lineage>
        <taxon>Bacteria</taxon>
        <taxon>Bacillati</taxon>
        <taxon>Mycoplasmatota</taxon>
        <taxon>Mollicutes</taxon>
        <taxon>Candidatus Izemoplasmatales</taxon>
        <taxon>Candidatus Izemoplasmataceae</taxon>
        <taxon>Candidatus Xianfuyuplasma</taxon>
    </lineage>
</organism>
<dbReference type="Gene3D" id="3.30.450.20">
    <property type="entry name" value="PAS domain"/>
    <property type="match status" value="1"/>
</dbReference>
<dbReference type="Pfam" id="PF01814">
    <property type="entry name" value="Hemerythrin"/>
    <property type="match status" value="1"/>
</dbReference>
<dbReference type="InterPro" id="IPR012312">
    <property type="entry name" value="Hemerythrin-like"/>
</dbReference>
<reference evidence="2 3" key="1">
    <citation type="submission" date="2020-02" db="EMBL/GenBank/DDBJ databases">
        <authorList>
            <person name="Zheng R.K."/>
            <person name="Sun C.M."/>
        </authorList>
    </citation>
    <scope>NUCLEOTIDE SEQUENCE [LARGE SCALE GENOMIC DNA]</scope>
    <source>
        <strain evidence="3">zrk13</strain>
    </source>
</reference>
<proteinExistence type="predicted"/>
<evidence type="ECO:0000259" key="1">
    <source>
        <dbReference type="Pfam" id="PF01814"/>
    </source>
</evidence>
<sequence length="394" mass="46603">MELLKNQEKIIAIHNFMMELEDRNHSLTKPEIYRKYESVLSEITPIDIFFLPMYQNNTSFSIDDIKETAGKFVNVFYHGLEQHQPSSYDSNLLIYLLRENDAIEKHLNKIKPYFKRSEILEHKEEILTTIEQCMQFERKFLKREMILFSVLEHHLPTTKPLEVLWSLHDDARSTLKLLLQELRQQQPDITSLIFLIGDYYNLIYGINTKEKLILFPVANQVLSTEEKQNIFEESKEYGYVFIDDIPKPSSDTNNDVILDGFIKTSTGELSIQEFDGIMRYIPIDITFVDKDDKVRYFNNRKERHFPRNPSIIGRLVKHCHPPKSVHIVEQIVTAFKKGDKDIAEFWITFNNMFLYITYYAVRLKKGEYLGTLEVSQDVTRIRTLEGQQRLLDWA</sequence>
<feature type="domain" description="Hemerythrin-like" evidence="1">
    <location>
        <begin position="96"/>
        <end position="217"/>
    </location>
</feature>
<dbReference type="GO" id="GO:0005886">
    <property type="term" value="C:plasma membrane"/>
    <property type="evidence" value="ECO:0007669"/>
    <property type="project" value="TreeGrafter"/>
</dbReference>
<dbReference type="Pfam" id="PF13596">
    <property type="entry name" value="PAS_10"/>
    <property type="match status" value="1"/>
</dbReference>
<dbReference type="Proteomes" id="UP000514720">
    <property type="component" value="Chromosome"/>
</dbReference>
<dbReference type="InterPro" id="IPR035965">
    <property type="entry name" value="PAS-like_dom_sf"/>
</dbReference>
<protein>
    <submittedName>
        <fullName evidence="2">DUF438 domain-containing protein</fullName>
    </submittedName>
</protein>
<name>A0A7L7KPB7_9MOLU</name>
<dbReference type="PANTHER" id="PTHR39966">
    <property type="entry name" value="BLL2471 PROTEIN-RELATED"/>
    <property type="match status" value="1"/>
</dbReference>
<keyword evidence="3" id="KW-1185">Reference proteome</keyword>
<dbReference type="KEGG" id="xcl:G4Z02_01055"/>
<accession>A0A7L7KPB7</accession>
<dbReference type="AlphaFoldDB" id="A0A7L7KPB7"/>
<evidence type="ECO:0000313" key="2">
    <source>
        <dbReference type="EMBL" id="QMS84385.1"/>
    </source>
</evidence>
<gene>
    <name evidence="2" type="ORF">G4Z02_01055</name>
</gene>
<dbReference type="PANTHER" id="PTHR39966:SF3">
    <property type="entry name" value="DUF438 DOMAIN-CONTAINING PROTEIN"/>
    <property type="match status" value="1"/>
</dbReference>
<dbReference type="SUPFAM" id="SSF55785">
    <property type="entry name" value="PYP-like sensor domain (PAS domain)"/>
    <property type="match status" value="1"/>
</dbReference>
<dbReference type="RefSeq" id="WP_258877998.1">
    <property type="nucleotide sequence ID" value="NZ_CP048914.1"/>
</dbReference>
<evidence type="ECO:0000313" key="3">
    <source>
        <dbReference type="Proteomes" id="UP000514720"/>
    </source>
</evidence>